<gene>
    <name evidence="2" type="ORF">A7K91_05455</name>
</gene>
<keyword evidence="1" id="KW-0812">Transmembrane</keyword>
<name>A0A1A5YHZ9_9BACL</name>
<protein>
    <recommendedName>
        <fullName evidence="4">ABC transporter permease</fullName>
    </recommendedName>
</protein>
<keyword evidence="1" id="KW-1133">Transmembrane helix</keyword>
<evidence type="ECO:0000313" key="3">
    <source>
        <dbReference type="Proteomes" id="UP000092024"/>
    </source>
</evidence>
<keyword evidence="3" id="KW-1185">Reference proteome</keyword>
<feature type="transmembrane region" description="Helical" evidence="1">
    <location>
        <begin position="126"/>
        <end position="147"/>
    </location>
</feature>
<accession>A0A1A5YHZ9</accession>
<feature type="transmembrane region" description="Helical" evidence="1">
    <location>
        <begin position="12"/>
        <end position="30"/>
    </location>
</feature>
<dbReference type="OrthoDB" id="9813172at2"/>
<dbReference type="InterPro" id="IPR011737">
    <property type="entry name" value="CHP02206_TP0381"/>
</dbReference>
<organism evidence="2 3">
    <name type="scientific">Paenibacillus oryzae</name>
    <dbReference type="NCBI Taxonomy" id="1844972"/>
    <lineage>
        <taxon>Bacteria</taxon>
        <taxon>Bacillati</taxon>
        <taxon>Bacillota</taxon>
        <taxon>Bacilli</taxon>
        <taxon>Bacillales</taxon>
        <taxon>Paenibacillaceae</taxon>
        <taxon>Paenibacillus</taxon>
    </lineage>
</organism>
<dbReference type="NCBIfam" id="TIGR02206">
    <property type="entry name" value="intg_mem_TP0381"/>
    <property type="match status" value="1"/>
</dbReference>
<feature type="transmembrane region" description="Helical" evidence="1">
    <location>
        <begin position="204"/>
        <end position="223"/>
    </location>
</feature>
<dbReference type="AlphaFoldDB" id="A0A1A5YHZ9"/>
<dbReference type="EMBL" id="LYPA01000064">
    <property type="protein sequence ID" value="OBR65015.1"/>
    <property type="molecule type" value="Genomic_DNA"/>
</dbReference>
<feature type="transmembrane region" description="Helical" evidence="1">
    <location>
        <begin position="68"/>
        <end position="89"/>
    </location>
</feature>
<comment type="caution">
    <text evidence="2">The sequence shown here is derived from an EMBL/GenBank/DDBJ whole genome shotgun (WGS) entry which is preliminary data.</text>
</comment>
<dbReference type="Pfam" id="PF14808">
    <property type="entry name" value="TMEM164"/>
    <property type="match status" value="1"/>
</dbReference>
<feature type="transmembrane region" description="Helical" evidence="1">
    <location>
        <begin position="42"/>
        <end position="62"/>
    </location>
</feature>
<evidence type="ECO:0000313" key="2">
    <source>
        <dbReference type="EMBL" id="OBR65015.1"/>
    </source>
</evidence>
<sequence length="235" mass="26032">MWDGMFEAFSGAHYAALAAAALVLLGIAAGRRALRSPRADKAFRKGLAAILLLCEVSLQLSYVFEGSWWAGSLPFQLCSLTLLLSALLLLTGWKSLLPVIVFLGTLGALQALLTPNLDETFPQFRYFQFFIAHIGIMATAVYAVAVRQYRPTLRSTAEAWIWLHILAVPAAIVNGLTGTTNFMFLARKPSTASLLDVLAPWPWYLLQLELVAIAMFLLLYGGLKWLDKKTRRRSQ</sequence>
<feature type="transmembrane region" description="Helical" evidence="1">
    <location>
        <begin position="159"/>
        <end position="184"/>
    </location>
</feature>
<proteinExistence type="predicted"/>
<dbReference type="Proteomes" id="UP000092024">
    <property type="component" value="Unassembled WGS sequence"/>
</dbReference>
<dbReference type="STRING" id="1844972.A7K91_05455"/>
<evidence type="ECO:0008006" key="4">
    <source>
        <dbReference type="Google" id="ProtNLM"/>
    </source>
</evidence>
<reference evidence="2 3" key="1">
    <citation type="submission" date="2016-05" db="EMBL/GenBank/DDBJ databases">
        <title>Paenibacillus oryzae. sp. nov., isolated from the rice root.</title>
        <authorList>
            <person name="Zhang J."/>
            <person name="Zhang X."/>
        </authorList>
    </citation>
    <scope>NUCLEOTIDE SEQUENCE [LARGE SCALE GENOMIC DNA]</scope>
    <source>
        <strain evidence="2 3">1DrF-4</strain>
    </source>
</reference>
<feature type="transmembrane region" description="Helical" evidence="1">
    <location>
        <begin position="96"/>
        <end position="114"/>
    </location>
</feature>
<evidence type="ECO:0000256" key="1">
    <source>
        <dbReference type="SAM" id="Phobius"/>
    </source>
</evidence>
<keyword evidence="1" id="KW-0472">Membrane</keyword>